<dbReference type="Pfam" id="PF07995">
    <property type="entry name" value="GSDH"/>
    <property type="match status" value="1"/>
</dbReference>
<feature type="domain" description="Glucose/Sorbosone dehydrogenase" evidence="3">
    <location>
        <begin position="77"/>
        <end position="416"/>
    </location>
</feature>
<dbReference type="SUPFAM" id="SSF50952">
    <property type="entry name" value="Soluble quinoprotein glucose dehydrogenase"/>
    <property type="match status" value="1"/>
</dbReference>
<organism evidence="4 5">
    <name type="scientific">Allohahella marinimesophila</name>
    <dbReference type="NCBI Taxonomy" id="1054972"/>
    <lineage>
        <taxon>Bacteria</taxon>
        <taxon>Pseudomonadati</taxon>
        <taxon>Pseudomonadota</taxon>
        <taxon>Gammaproteobacteria</taxon>
        <taxon>Oceanospirillales</taxon>
        <taxon>Hahellaceae</taxon>
        <taxon>Allohahella</taxon>
    </lineage>
</organism>
<accession>A0ABP7PLB0</accession>
<protein>
    <submittedName>
        <fullName evidence="4">PQQ-dependent sugar dehydrogenase</fullName>
    </submittedName>
</protein>
<sequence>MTIPLTFLPRPAVPRLFSRPSTGRLALAACLSLQAACSDAATSSSADGPDLTPPAKASAAEAQDKDDVFSVQSIETFDQPWAMTFASEDTLIVTTQPGRMFRLKWPQTLANAGTSIGEPEMVEIENVPEVVFEGQGGLGDVMAAPDFSQSGKLYLSWVEAGDKGLSGAVVATARLVQEEGKRPRLADIHRIWEQTPKVSGAGHFSHKLLLSQDGHLFISSGDRQKLDPAQDMQKNLGKLIRLKPDGSVPDDNPFTDQGELAKQFWSIGHRNILGIAQDADGTIWTNEMGPKGGDELNRIQRGDNYGWPVVSNGEHYSGKDIPDHPSRPEFNAPELWWTPVISPASMVIYGGDKFPDWQNQAIIPGLSSEALIRVSLDDKAAELGRIAMESRMREVEEGPDGALWVLEDRSNAGLLRLLPRQQ</sequence>
<comment type="caution">
    <text evidence="4">The sequence shown here is derived from an EMBL/GenBank/DDBJ whole genome shotgun (WGS) entry which is preliminary data.</text>
</comment>
<dbReference type="InterPro" id="IPR011041">
    <property type="entry name" value="Quinoprot_gluc/sorb_DH_b-prop"/>
</dbReference>
<evidence type="ECO:0000313" key="5">
    <source>
        <dbReference type="Proteomes" id="UP001501337"/>
    </source>
</evidence>
<keyword evidence="2" id="KW-0732">Signal</keyword>
<feature type="region of interest" description="Disordered" evidence="1">
    <location>
        <begin position="42"/>
        <end position="64"/>
    </location>
</feature>
<feature type="signal peptide" evidence="2">
    <location>
        <begin position="1"/>
        <end position="35"/>
    </location>
</feature>
<name>A0ABP7PLB0_9GAMM</name>
<evidence type="ECO:0000256" key="1">
    <source>
        <dbReference type="SAM" id="MobiDB-lite"/>
    </source>
</evidence>
<dbReference type="Gene3D" id="2.120.10.30">
    <property type="entry name" value="TolB, C-terminal domain"/>
    <property type="match status" value="1"/>
</dbReference>
<gene>
    <name evidence="4" type="ORF">GCM10022278_26530</name>
</gene>
<keyword evidence="5" id="KW-1185">Reference proteome</keyword>
<dbReference type="Proteomes" id="UP001501337">
    <property type="component" value="Unassembled WGS sequence"/>
</dbReference>
<dbReference type="PANTHER" id="PTHR19328">
    <property type="entry name" value="HEDGEHOG-INTERACTING PROTEIN"/>
    <property type="match status" value="1"/>
</dbReference>
<dbReference type="RefSeq" id="WP_344807127.1">
    <property type="nucleotide sequence ID" value="NZ_BAABBO010000011.1"/>
</dbReference>
<reference evidence="5" key="1">
    <citation type="journal article" date="2019" name="Int. J. Syst. Evol. Microbiol.">
        <title>The Global Catalogue of Microorganisms (GCM) 10K type strain sequencing project: providing services to taxonomists for standard genome sequencing and annotation.</title>
        <authorList>
            <consortium name="The Broad Institute Genomics Platform"/>
            <consortium name="The Broad Institute Genome Sequencing Center for Infectious Disease"/>
            <person name="Wu L."/>
            <person name="Ma J."/>
        </authorList>
    </citation>
    <scope>NUCLEOTIDE SEQUENCE [LARGE SCALE GENOMIC DNA]</scope>
    <source>
        <strain evidence="5">JCM 17555</strain>
    </source>
</reference>
<dbReference type="InterPro" id="IPR012938">
    <property type="entry name" value="Glc/Sorbosone_DH"/>
</dbReference>
<evidence type="ECO:0000256" key="2">
    <source>
        <dbReference type="SAM" id="SignalP"/>
    </source>
</evidence>
<dbReference type="InterPro" id="IPR011042">
    <property type="entry name" value="6-blade_b-propeller_TolB-like"/>
</dbReference>
<dbReference type="PANTHER" id="PTHR19328:SF75">
    <property type="entry name" value="ALDOSE SUGAR DEHYDROGENASE YLII"/>
    <property type="match status" value="1"/>
</dbReference>
<evidence type="ECO:0000259" key="3">
    <source>
        <dbReference type="Pfam" id="PF07995"/>
    </source>
</evidence>
<dbReference type="EMBL" id="BAABBO010000011">
    <property type="protein sequence ID" value="GAA3967455.1"/>
    <property type="molecule type" value="Genomic_DNA"/>
</dbReference>
<proteinExistence type="predicted"/>
<feature type="chain" id="PRO_5047122331" evidence="2">
    <location>
        <begin position="36"/>
        <end position="422"/>
    </location>
</feature>
<evidence type="ECO:0000313" key="4">
    <source>
        <dbReference type="EMBL" id="GAA3967455.1"/>
    </source>
</evidence>